<evidence type="ECO:0000256" key="9">
    <source>
        <dbReference type="NCBIfam" id="TIGR00234"/>
    </source>
</evidence>
<proteinExistence type="inferred from homology"/>
<dbReference type="PANTHER" id="PTHR11766">
    <property type="entry name" value="TYROSYL-TRNA SYNTHETASE"/>
    <property type="match status" value="1"/>
</dbReference>
<dbReference type="CDD" id="cd00805">
    <property type="entry name" value="TyrRS_core"/>
    <property type="match status" value="1"/>
</dbReference>
<evidence type="ECO:0000313" key="13">
    <source>
        <dbReference type="EMBL" id="OGY88026.1"/>
    </source>
</evidence>
<dbReference type="GO" id="GO:0005829">
    <property type="term" value="C:cytosol"/>
    <property type="evidence" value="ECO:0007669"/>
    <property type="project" value="TreeGrafter"/>
</dbReference>
<dbReference type="PRINTS" id="PR01040">
    <property type="entry name" value="TRNASYNTHTYR"/>
</dbReference>
<dbReference type="Pfam" id="PF00579">
    <property type="entry name" value="tRNA-synt_1b"/>
    <property type="match status" value="1"/>
</dbReference>
<reference evidence="13 14" key="1">
    <citation type="journal article" date="2016" name="Nat. Commun.">
        <title>Thousands of microbial genomes shed light on interconnected biogeochemical processes in an aquifer system.</title>
        <authorList>
            <person name="Anantharaman K."/>
            <person name="Brown C.T."/>
            <person name="Hug L.A."/>
            <person name="Sharon I."/>
            <person name="Castelle C.J."/>
            <person name="Probst A.J."/>
            <person name="Thomas B.C."/>
            <person name="Singh A."/>
            <person name="Wilkins M.J."/>
            <person name="Karaoz U."/>
            <person name="Brodie E.L."/>
            <person name="Williams K.H."/>
            <person name="Hubbard S.S."/>
            <person name="Banfield J.F."/>
        </authorList>
    </citation>
    <scope>NUCLEOTIDE SEQUENCE [LARGE SCALE GENOMIC DNA]</scope>
</reference>
<evidence type="ECO:0000259" key="12">
    <source>
        <dbReference type="SMART" id="SM00363"/>
    </source>
</evidence>
<dbReference type="EC" id="6.1.1.1" evidence="1 9"/>
<evidence type="ECO:0000256" key="6">
    <source>
        <dbReference type="ARBA" id="ARBA00022917"/>
    </source>
</evidence>
<evidence type="ECO:0000256" key="7">
    <source>
        <dbReference type="ARBA" id="ARBA00023146"/>
    </source>
</evidence>
<dbReference type="InterPro" id="IPR002942">
    <property type="entry name" value="S4_RNA-bd"/>
</dbReference>
<dbReference type="Gene3D" id="1.10.240.10">
    <property type="entry name" value="Tyrosyl-Transfer RNA Synthetase"/>
    <property type="match status" value="1"/>
</dbReference>
<dbReference type="InterPro" id="IPR054608">
    <property type="entry name" value="SYY-like_C"/>
</dbReference>
<sequence>MTEKALNKQVKPTTNTRLLQDIMSRGVSDIIPRKLFEKKLKKGEKMRIYYGVDPTGPFIHLGHAIYLWKLRQLQELGHEIILLIGDFTARIGDPTDRSAARIALTPQEVLANAKTYKKQAAKILRFSGRNPVKIKYNSTWLDKLKFADVIELSAQFTVQQMMERDMFQKRLKEAKPIYVHEFLYPIMQGYDSVAMGVDVEMGGTDQLFNMLTGRTMLLTMKQKEKIVMTFDLLAGLDGRKMSKGFGNIIGVTDEPNDMFGKVMAMQDDLILPYFWLCANVSKSDMEGIEYALRKGENPRDIKLCLARKIVTLYHGLASAGAAEKEFAQVFQKKNKPTDIPTHQVSQKTTSLIDLVVAVGFAGSKGEARRLIEQGGVRADNKKITDTKAMVKIKSGQILQVGKRHFVKLV</sequence>
<dbReference type="InterPro" id="IPR036986">
    <property type="entry name" value="S4_RNA-bd_sf"/>
</dbReference>
<evidence type="ECO:0000256" key="4">
    <source>
        <dbReference type="ARBA" id="ARBA00022840"/>
    </source>
</evidence>
<dbReference type="Gene3D" id="3.40.50.620">
    <property type="entry name" value="HUPs"/>
    <property type="match status" value="1"/>
</dbReference>
<organism evidence="13 14">
    <name type="scientific">Candidatus Kerfeldbacteria bacterium RIFOXYB2_FULL_38_14</name>
    <dbReference type="NCBI Taxonomy" id="1798547"/>
    <lineage>
        <taxon>Bacteria</taxon>
        <taxon>Candidatus Kerfeldiibacteriota</taxon>
    </lineage>
</organism>
<evidence type="ECO:0000256" key="1">
    <source>
        <dbReference type="ARBA" id="ARBA00013160"/>
    </source>
</evidence>
<dbReference type="InterPro" id="IPR001412">
    <property type="entry name" value="aa-tRNA-synth_I_CS"/>
</dbReference>
<comment type="catalytic activity">
    <reaction evidence="8">
        <text>tRNA(Tyr) + L-tyrosine + ATP = L-tyrosyl-tRNA(Tyr) + AMP + diphosphate + H(+)</text>
        <dbReference type="Rhea" id="RHEA:10220"/>
        <dbReference type="Rhea" id="RHEA-COMP:9706"/>
        <dbReference type="Rhea" id="RHEA-COMP:9707"/>
        <dbReference type="ChEBI" id="CHEBI:15378"/>
        <dbReference type="ChEBI" id="CHEBI:30616"/>
        <dbReference type="ChEBI" id="CHEBI:33019"/>
        <dbReference type="ChEBI" id="CHEBI:58315"/>
        <dbReference type="ChEBI" id="CHEBI:78442"/>
        <dbReference type="ChEBI" id="CHEBI:78536"/>
        <dbReference type="ChEBI" id="CHEBI:456215"/>
        <dbReference type="EC" id="6.1.1.1"/>
    </reaction>
</comment>
<comment type="similarity">
    <text evidence="11">Belongs to the class-I aminoacyl-tRNA synthetase family.</text>
</comment>
<dbReference type="PANTHER" id="PTHR11766:SF1">
    <property type="entry name" value="TYROSINE--TRNA LIGASE"/>
    <property type="match status" value="1"/>
</dbReference>
<keyword evidence="4 11" id="KW-0067">ATP-binding</keyword>
<dbReference type="NCBIfam" id="TIGR00234">
    <property type="entry name" value="tyrS"/>
    <property type="match status" value="1"/>
</dbReference>
<evidence type="ECO:0000256" key="11">
    <source>
        <dbReference type="RuleBase" id="RU363036"/>
    </source>
</evidence>
<dbReference type="CDD" id="cd00165">
    <property type="entry name" value="S4"/>
    <property type="match status" value="1"/>
</dbReference>
<dbReference type="Pfam" id="PF22421">
    <property type="entry name" value="SYY_C-terminal"/>
    <property type="match status" value="1"/>
</dbReference>
<comment type="caution">
    <text evidence="13">The sequence shown here is derived from an EMBL/GenBank/DDBJ whole genome shotgun (WGS) entry which is preliminary data.</text>
</comment>
<keyword evidence="7 11" id="KW-0030">Aminoacyl-tRNA synthetase</keyword>
<dbReference type="InterPro" id="IPR002307">
    <property type="entry name" value="Tyr-tRNA-ligase"/>
</dbReference>
<dbReference type="GO" id="GO:0005524">
    <property type="term" value="F:ATP binding"/>
    <property type="evidence" value="ECO:0007669"/>
    <property type="project" value="UniProtKB-KW"/>
</dbReference>
<evidence type="ECO:0000313" key="14">
    <source>
        <dbReference type="Proteomes" id="UP000176420"/>
    </source>
</evidence>
<accession>A0A1G2BH77</accession>
<dbReference type="InterPro" id="IPR002305">
    <property type="entry name" value="aa-tRNA-synth_Ic"/>
</dbReference>
<keyword evidence="5 10" id="KW-0694">RNA-binding</keyword>
<dbReference type="GO" id="GO:0006437">
    <property type="term" value="P:tyrosyl-tRNA aminoacylation"/>
    <property type="evidence" value="ECO:0007669"/>
    <property type="project" value="UniProtKB-UniRule"/>
</dbReference>
<dbReference type="SUPFAM" id="SSF55174">
    <property type="entry name" value="Alpha-L RNA-binding motif"/>
    <property type="match status" value="1"/>
</dbReference>
<evidence type="ECO:0000256" key="2">
    <source>
        <dbReference type="ARBA" id="ARBA00022598"/>
    </source>
</evidence>
<gene>
    <name evidence="13" type="ORF">A2319_02270</name>
</gene>
<dbReference type="GO" id="GO:0003723">
    <property type="term" value="F:RNA binding"/>
    <property type="evidence" value="ECO:0007669"/>
    <property type="project" value="UniProtKB-KW"/>
</dbReference>
<keyword evidence="2 11" id="KW-0436">Ligase</keyword>
<dbReference type="EMBL" id="MHKI01000005">
    <property type="protein sequence ID" value="OGY88026.1"/>
    <property type="molecule type" value="Genomic_DNA"/>
</dbReference>
<evidence type="ECO:0000256" key="8">
    <source>
        <dbReference type="ARBA" id="ARBA00048248"/>
    </source>
</evidence>
<dbReference type="GO" id="GO:0004831">
    <property type="term" value="F:tyrosine-tRNA ligase activity"/>
    <property type="evidence" value="ECO:0007669"/>
    <property type="project" value="UniProtKB-UniRule"/>
</dbReference>
<name>A0A1G2BH77_9BACT</name>
<dbReference type="AlphaFoldDB" id="A0A1G2BH77"/>
<dbReference type="Gene3D" id="3.10.290.10">
    <property type="entry name" value="RNA-binding S4 domain"/>
    <property type="match status" value="1"/>
</dbReference>
<protein>
    <recommendedName>
        <fullName evidence="1 9">Tyrosine--tRNA ligase</fullName>
        <ecNumber evidence="1 9">6.1.1.1</ecNumber>
    </recommendedName>
</protein>
<dbReference type="SMART" id="SM00363">
    <property type="entry name" value="S4"/>
    <property type="match status" value="1"/>
</dbReference>
<dbReference type="InterPro" id="IPR014729">
    <property type="entry name" value="Rossmann-like_a/b/a_fold"/>
</dbReference>
<keyword evidence="6 11" id="KW-0648">Protein biosynthesis</keyword>
<dbReference type="PROSITE" id="PS00178">
    <property type="entry name" value="AA_TRNA_LIGASE_I"/>
    <property type="match status" value="1"/>
</dbReference>
<evidence type="ECO:0000256" key="5">
    <source>
        <dbReference type="ARBA" id="ARBA00022884"/>
    </source>
</evidence>
<evidence type="ECO:0000256" key="10">
    <source>
        <dbReference type="PROSITE-ProRule" id="PRU00182"/>
    </source>
</evidence>
<feature type="domain" description="RNA-binding S4" evidence="12">
    <location>
        <begin position="350"/>
        <end position="407"/>
    </location>
</feature>
<dbReference type="Proteomes" id="UP000176420">
    <property type="component" value="Unassembled WGS sequence"/>
</dbReference>
<dbReference type="InterPro" id="IPR024088">
    <property type="entry name" value="Tyr-tRNA-ligase_bac-type"/>
</dbReference>
<dbReference type="SUPFAM" id="SSF52374">
    <property type="entry name" value="Nucleotidylyl transferase"/>
    <property type="match status" value="1"/>
</dbReference>
<keyword evidence="3 11" id="KW-0547">Nucleotide-binding</keyword>
<dbReference type="PROSITE" id="PS50889">
    <property type="entry name" value="S4"/>
    <property type="match status" value="1"/>
</dbReference>
<evidence type="ECO:0000256" key="3">
    <source>
        <dbReference type="ARBA" id="ARBA00022741"/>
    </source>
</evidence>